<protein>
    <submittedName>
        <fullName evidence="2">Uncharacterized protein</fullName>
    </submittedName>
</protein>
<comment type="caution">
    <text evidence="2">The sequence shown here is derived from an EMBL/GenBank/DDBJ whole genome shotgun (WGS) entry which is preliminary data.</text>
</comment>
<evidence type="ECO:0000313" key="2">
    <source>
        <dbReference type="EMBL" id="TNN71303.1"/>
    </source>
</evidence>
<keyword evidence="3" id="KW-1185">Reference proteome</keyword>
<sequence>MATERDAPPCKQAKYLSCALQIRLEMKPRKKWVVWRRPGEEGRQNPASLNVRSLQILRDRWLCLGVCSLSEAVQCGKSKADKAFAESGAIQELPQVRPQPTPFRNKPGLGREGFEGPSGQCALLTHPLRREPITPWHRPLPIER</sequence>
<name>A0A4Z2I234_9TELE</name>
<evidence type="ECO:0000313" key="3">
    <source>
        <dbReference type="Proteomes" id="UP000314294"/>
    </source>
</evidence>
<feature type="region of interest" description="Disordered" evidence="1">
    <location>
        <begin position="90"/>
        <end position="121"/>
    </location>
</feature>
<dbReference type="Proteomes" id="UP000314294">
    <property type="component" value="Unassembled WGS sequence"/>
</dbReference>
<organism evidence="2 3">
    <name type="scientific">Liparis tanakae</name>
    <name type="common">Tanaka's snailfish</name>
    <dbReference type="NCBI Taxonomy" id="230148"/>
    <lineage>
        <taxon>Eukaryota</taxon>
        <taxon>Metazoa</taxon>
        <taxon>Chordata</taxon>
        <taxon>Craniata</taxon>
        <taxon>Vertebrata</taxon>
        <taxon>Euteleostomi</taxon>
        <taxon>Actinopterygii</taxon>
        <taxon>Neopterygii</taxon>
        <taxon>Teleostei</taxon>
        <taxon>Neoteleostei</taxon>
        <taxon>Acanthomorphata</taxon>
        <taxon>Eupercaria</taxon>
        <taxon>Perciformes</taxon>
        <taxon>Cottioidei</taxon>
        <taxon>Cottales</taxon>
        <taxon>Liparidae</taxon>
        <taxon>Liparis</taxon>
    </lineage>
</organism>
<proteinExistence type="predicted"/>
<dbReference type="EMBL" id="SRLO01000152">
    <property type="protein sequence ID" value="TNN71303.1"/>
    <property type="molecule type" value="Genomic_DNA"/>
</dbReference>
<reference evidence="2 3" key="1">
    <citation type="submission" date="2019-03" db="EMBL/GenBank/DDBJ databases">
        <title>First draft genome of Liparis tanakae, snailfish: a comprehensive survey of snailfish specific genes.</title>
        <authorList>
            <person name="Kim W."/>
            <person name="Song I."/>
            <person name="Jeong J.-H."/>
            <person name="Kim D."/>
            <person name="Kim S."/>
            <person name="Ryu S."/>
            <person name="Song J.Y."/>
            <person name="Lee S.K."/>
        </authorList>
    </citation>
    <scope>NUCLEOTIDE SEQUENCE [LARGE SCALE GENOMIC DNA]</scope>
    <source>
        <tissue evidence="2">Muscle</tissue>
    </source>
</reference>
<gene>
    <name evidence="2" type="ORF">EYF80_018505</name>
</gene>
<accession>A0A4Z2I234</accession>
<evidence type="ECO:0000256" key="1">
    <source>
        <dbReference type="SAM" id="MobiDB-lite"/>
    </source>
</evidence>
<dbReference type="AlphaFoldDB" id="A0A4Z2I234"/>